<organism evidence="1 2">
    <name type="scientific">Arcicella aquatica</name>
    <dbReference type="NCBI Taxonomy" id="217141"/>
    <lineage>
        <taxon>Bacteria</taxon>
        <taxon>Pseudomonadati</taxon>
        <taxon>Bacteroidota</taxon>
        <taxon>Cytophagia</taxon>
        <taxon>Cytophagales</taxon>
        <taxon>Flectobacillaceae</taxon>
        <taxon>Arcicella</taxon>
    </lineage>
</organism>
<name>A0ABU5QUQ9_9BACT</name>
<proteinExistence type="predicted"/>
<dbReference type="Proteomes" id="UP001304671">
    <property type="component" value="Unassembled WGS sequence"/>
</dbReference>
<accession>A0ABU5QUQ9</accession>
<comment type="caution">
    <text evidence="1">The sequence shown here is derived from an EMBL/GenBank/DDBJ whole genome shotgun (WGS) entry which is preliminary data.</text>
</comment>
<reference evidence="1 2" key="1">
    <citation type="submission" date="2023-12" db="EMBL/GenBank/DDBJ databases">
        <title>Novel species of the genus Arcicella isolated from rivers.</title>
        <authorList>
            <person name="Lu H."/>
        </authorList>
    </citation>
    <scope>NUCLEOTIDE SEQUENCE [LARGE SCALE GENOMIC DNA]</scope>
    <source>
        <strain evidence="1 2">LMG 21963</strain>
    </source>
</reference>
<protein>
    <submittedName>
        <fullName evidence="1">Uncharacterized protein</fullName>
    </submittedName>
</protein>
<dbReference type="RefSeq" id="WP_323253236.1">
    <property type="nucleotide sequence ID" value="NZ_JAYFUL010000060.1"/>
</dbReference>
<evidence type="ECO:0000313" key="1">
    <source>
        <dbReference type="EMBL" id="MEA5260585.1"/>
    </source>
</evidence>
<gene>
    <name evidence="1" type="ORF">VB264_22500</name>
</gene>
<sequence length="116" mass="12969">MKKLTFIILLISLPLVGKSQRLSILGIGKDSSALSPMMKEYLGNYQKKNSLSKPLPKHFVGIPDMKKTAENIDNLIIVKPDLAQMANMTIIQPSNNEHQHLIIISDKQSKQIAPHQ</sequence>
<keyword evidence="2" id="KW-1185">Reference proteome</keyword>
<evidence type="ECO:0000313" key="2">
    <source>
        <dbReference type="Proteomes" id="UP001304671"/>
    </source>
</evidence>
<dbReference type="EMBL" id="JAYFUL010000060">
    <property type="protein sequence ID" value="MEA5260585.1"/>
    <property type="molecule type" value="Genomic_DNA"/>
</dbReference>